<evidence type="ECO:0000313" key="17">
    <source>
        <dbReference type="Proteomes" id="UP000283501"/>
    </source>
</evidence>
<dbReference type="Pfam" id="PF00072">
    <property type="entry name" value="Response_reg"/>
    <property type="match status" value="1"/>
</dbReference>
<accession>A0A173TL63</accession>
<feature type="domain" description="Response regulatory" evidence="4">
    <location>
        <begin position="3"/>
        <end position="123"/>
    </location>
</feature>
<dbReference type="GO" id="GO:0003677">
    <property type="term" value="F:DNA binding"/>
    <property type="evidence" value="ECO:0007669"/>
    <property type="project" value="UniProtKB-KW"/>
</dbReference>
<dbReference type="EMBL" id="CYXM01000007">
    <property type="protein sequence ID" value="CUN03150.1"/>
    <property type="molecule type" value="Genomic_DNA"/>
</dbReference>
<dbReference type="InterPro" id="IPR046947">
    <property type="entry name" value="LytR-like"/>
</dbReference>
<protein>
    <recommendedName>
        <fullName evidence="1">Stage 0 sporulation protein A homolog</fullName>
    </recommendedName>
</protein>
<evidence type="ECO:0000259" key="4">
    <source>
        <dbReference type="PROSITE" id="PS50110"/>
    </source>
</evidence>
<dbReference type="Gene3D" id="2.40.50.1020">
    <property type="entry name" value="LytTr DNA-binding domain"/>
    <property type="match status" value="1"/>
</dbReference>
<reference evidence="8" key="4">
    <citation type="journal article" date="2020" name="Cell Host Microbe">
        <title>Functional and Genomic Variation between Human-Derived Isolates of Lachnospiraceae Reveals Inter- and Intra-Species Diversity.</title>
        <authorList>
            <person name="Sorbara M.T."/>
            <person name="Littmann E.R."/>
            <person name="Fontana E."/>
            <person name="Moody T.U."/>
            <person name="Kohout C.E."/>
            <person name="Gjonbalaj M."/>
            <person name="Eaton V."/>
            <person name="Seok R."/>
            <person name="Leiner I.M."/>
            <person name="Pamer E.G."/>
        </authorList>
    </citation>
    <scope>NUCLEOTIDE SEQUENCE</scope>
    <source>
        <strain evidence="8">MSK.17.79</strain>
    </source>
</reference>
<dbReference type="OrthoDB" id="9802383at2"/>
<evidence type="ECO:0000313" key="12">
    <source>
        <dbReference type="EMBL" id="RGW85780.1"/>
    </source>
</evidence>
<evidence type="ECO:0000313" key="6">
    <source>
        <dbReference type="EMBL" id="CUN03150.1"/>
    </source>
</evidence>
<dbReference type="Proteomes" id="UP000095673">
    <property type="component" value="Unassembled WGS sequence"/>
</dbReference>
<dbReference type="EMBL" id="QSAZ01000014">
    <property type="protein sequence ID" value="RGW85780.1"/>
    <property type="molecule type" value="Genomic_DNA"/>
</dbReference>
<dbReference type="Proteomes" id="UP000260758">
    <property type="component" value="Unassembled WGS sequence"/>
</dbReference>
<evidence type="ECO:0000313" key="14">
    <source>
        <dbReference type="Proteomes" id="UP000095673"/>
    </source>
</evidence>
<dbReference type="PROSITE" id="PS50110">
    <property type="entry name" value="RESPONSE_REGULATORY"/>
    <property type="match status" value="1"/>
</dbReference>
<dbReference type="PROSITE" id="PS50930">
    <property type="entry name" value="HTH_LYTTR"/>
    <property type="match status" value="1"/>
</dbReference>
<evidence type="ECO:0000313" key="11">
    <source>
        <dbReference type="EMBL" id="RGW40380.1"/>
    </source>
</evidence>
<organism evidence="6 14">
    <name type="scientific">Agathobacter rectalis</name>
    <dbReference type="NCBI Taxonomy" id="39491"/>
    <lineage>
        <taxon>Bacteria</taxon>
        <taxon>Bacillati</taxon>
        <taxon>Bacillota</taxon>
        <taxon>Clostridia</taxon>
        <taxon>Lachnospirales</taxon>
        <taxon>Lachnospiraceae</taxon>
        <taxon>Agathobacter</taxon>
    </lineage>
</organism>
<dbReference type="RefSeq" id="WP_015568549.1">
    <property type="nucleotide sequence ID" value="NZ_CYXM01000007.1"/>
</dbReference>
<dbReference type="Proteomes" id="UP001193670">
    <property type="component" value="Unassembled WGS sequence"/>
</dbReference>
<keyword evidence="3" id="KW-0597">Phosphoprotein</keyword>
<evidence type="ECO:0000256" key="3">
    <source>
        <dbReference type="PROSITE-ProRule" id="PRU00169"/>
    </source>
</evidence>
<dbReference type="EMBL" id="QSTP01000006">
    <property type="protein sequence ID" value="RGM71882.1"/>
    <property type="molecule type" value="Genomic_DNA"/>
</dbReference>
<dbReference type="PANTHER" id="PTHR37299:SF1">
    <property type="entry name" value="STAGE 0 SPORULATION PROTEIN A HOMOLOG"/>
    <property type="match status" value="1"/>
</dbReference>
<reference evidence="9 15" key="1">
    <citation type="submission" date="2014-09" db="EMBL/GenBank/DDBJ databases">
        <title>Butyrate-producing bacteria isolated from human gut.</title>
        <authorList>
            <person name="Zhang Q."/>
            <person name="Zhao L."/>
        </authorList>
    </citation>
    <scope>NUCLEOTIDE SEQUENCE [LARGE SCALE GENOMIC DNA]</scope>
    <source>
        <strain evidence="9 15">R22</strain>
    </source>
</reference>
<dbReference type="Pfam" id="PF04397">
    <property type="entry name" value="LytTR"/>
    <property type="match status" value="1"/>
</dbReference>
<dbReference type="Gene3D" id="3.40.50.2300">
    <property type="match status" value="1"/>
</dbReference>
<evidence type="ECO:0000313" key="13">
    <source>
        <dbReference type="EMBL" id="RHF07996.1"/>
    </source>
</evidence>
<evidence type="ECO:0000259" key="5">
    <source>
        <dbReference type="PROSITE" id="PS50930"/>
    </source>
</evidence>
<evidence type="ECO:0000313" key="16">
    <source>
        <dbReference type="Proteomes" id="UP000260758"/>
    </source>
</evidence>
<feature type="domain" description="HTH LytTR-type" evidence="5">
    <location>
        <begin position="140"/>
        <end position="239"/>
    </location>
</feature>
<evidence type="ECO:0000313" key="10">
    <source>
        <dbReference type="EMBL" id="RGM71882.1"/>
    </source>
</evidence>
<evidence type="ECO:0000313" key="7">
    <source>
        <dbReference type="EMBL" id="MCB6937493.1"/>
    </source>
</evidence>
<dbReference type="InterPro" id="IPR007492">
    <property type="entry name" value="LytTR_DNA-bd_dom"/>
</dbReference>
<dbReference type="Proteomes" id="UP000245905">
    <property type="component" value="Unassembled WGS sequence"/>
</dbReference>
<dbReference type="SUPFAM" id="SSF52172">
    <property type="entry name" value="CheY-like"/>
    <property type="match status" value="1"/>
</dbReference>
<dbReference type="PANTHER" id="PTHR37299">
    <property type="entry name" value="TRANSCRIPTIONAL REGULATOR-RELATED"/>
    <property type="match status" value="1"/>
</dbReference>
<dbReference type="InterPro" id="IPR011006">
    <property type="entry name" value="CheY-like_superfamily"/>
</dbReference>
<dbReference type="InterPro" id="IPR001789">
    <property type="entry name" value="Sig_transdc_resp-reg_receiver"/>
</dbReference>
<keyword evidence="7" id="KW-0238">DNA-binding</keyword>
<name>A0A173TL63_9FIRM</name>
<dbReference type="EMBL" id="JRFS01000025">
    <property type="protein sequence ID" value="PWE83127.1"/>
    <property type="molecule type" value="Genomic_DNA"/>
</dbReference>
<evidence type="ECO:0000256" key="2">
    <source>
        <dbReference type="ARBA" id="ARBA00024867"/>
    </source>
</evidence>
<dbReference type="SMART" id="SM00448">
    <property type="entry name" value="REC"/>
    <property type="match status" value="1"/>
</dbReference>
<proteinExistence type="predicted"/>
<reference evidence="6 14" key="2">
    <citation type="submission" date="2015-09" db="EMBL/GenBank/DDBJ databases">
        <authorList>
            <consortium name="Pathogen Informatics"/>
        </authorList>
    </citation>
    <scope>NUCLEOTIDE SEQUENCE [LARGE SCALE GENOMIC DNA]</scope>
    <source>
        <strain evidence="6 14">2789STDY5834968</strain>
    </source>
</reference>
<dbReference type="EMBL" id="QSKY01000002">
    <property type="protein sequence ID" value="RHF07996.1"/>
    <property type="molecule type" value="Genomic_DNA"/>
</dbReference>
<dbReference type="Proteomes" id="UP001197684">
    <property type="component" value="Unassembled WGS sequence"/>
</dbReference>
<sequence length="255" mass="29876">MIKIAICDDEELFRSEMEKFVSVYGNESDTEIEIDTYESASQMVKEIHDSGKRYDILFTDIEMPGLDGMEAAMALREMGETAEICFVTSHGAYALNSYQVDAVGYIMKPIKYTEVKRAIDRAKISINYRRDAQKAKKRYLDIKISRNNVTIDLEKVVYIEKRRNQCVFHLEDGEYICYETLSKIYERLDHDSFIYTHQGFIASFHHIKEVKRNAVCFGRGVEIPISRKHYEPVKAMHMDKIYRLREEKNHSQNHS</sequence>
<reference evidence="8" key="5">
    <citation type="submission" date="2020-02" db="EMBL/GenBank/DDBJ databases">
        <authorList>
            <person name="Littmann E."/>
            <person name="Sorbara M."/>
        </authorList>
    </citation>
    <scope>NUCLEOTIDE SEQUENCE</scope>
    <source>
        <strain evidence="8">MSK.17.79</strain>
    </source>
</reference>
<evidence type="ECO:0000313" key="18">
    <source>
        <dbReference type="Proteomes" id="UP000283683"/>
    </source>
</evidence>
<dbReference type="EMBL" id="QSAE01000012">
    <property type="protein sequence ID" value="RGW40380.1"/>
    <property type="molecule type" value="Genomic_DNA"/>
</dbReference>
<dbReference type="Proteomes" id="UP000283501">
    <property type="component" value="Unassembled WGS sequence"/>
</dbReference>
<dbReference type="GO" id="GO:0000156">
    <property type="term" value="F:phosphorelay response regulator activity"/>
    <property type="evidence" value="ECO:0007669"/>
    <property type="project" value="InterPro"/>
</dbReference>
<dbReference type="Proteomes" id="UP000286581">
    <property type="component" value="Unassembled WGS sequence"/>
</dbReference>
<evidence type="ECO:0000313" key="8">
    <source>
        <dbReference type="EMBL" id="NSC26331.1"/>
    </source>
</evidence>
<gene>
    <name evidence="6" type="primary">lytR_6</name>
    <name evidence="13" type="ORF">DW703_02230</name>
    <name evidence="12" type="ORF">DWV45_12805</name>
    <name evidence="11" type="ORF">DWV78_05445</name>
    <name evidence="10" type="ORF">DXB99_07685</name>
    <name evidence="6" type="ORF">ERS852580_01651</name>
    <name evidence="8" type="ORF">G4319_03045</name>
    <name evidence="9" type="ORF">LD38_11155</name>
    <name evidence="7" type="ORF">LIZ56_03580</name>
</gene>
<reference evidence="16 17" key="3">
    <citation type="submission" date="2018-08" db="EMBL/GenBank/DDBJ databases">
        <title>A genome reference for cultivated species of the human gut microbiota.</title>
        <authorList>
            <person name="Zou Y."/>
            <person name="Xue W."/>
            <person name="Luo G."/>
        </authorList>
    </citation>
    <scope>NUCLEOTIDE SEQUENCE [LARGE SCALE GENOMIC DNA]</scope>
    <source>
        <strain evidence="12 18">AF06-19</strain>
        <strain evidence="11 19">AF12-8</strain>
        <strain evidence="13 17">AM26-2LB</strain>
        <strain evidence="10 16">OM07-13</strain>
    </source>
</reference>
<evidence type="ECO:0000313" key="9">
    <source>
        <dbReference type="EMBL" id="PWE83127.1"/>
    </source>
</evidence>
<feature type="modified residue" description="4-aspartylphosphate" evidence="3">
    <location>
        <position position="60"/>
    </location>
</feature>
<dbReference type="SMART" id="SM00850">
    <property type="entry name" value="LytTR"/>
    <property type="match status" value="1"/>
</dbReference>
<dbReference type="AlphaFoldDB" id="A0A173TL63"/>
<comment type="function">
    <text evidence="2">May play the central regulatory role in sporulation. It may be an element of the effector pathway responsible for the activation of sporulation genes in response to nutritional stress. Spo0A may act in concert with spo0H (a sigma factor) to control the expression of some genes that are critical to the sporulation process.</text>
</comment>
<dbReference type="Proteomes" id="UP000283683">
    <property type="component" value="Unassembled WGS sequence"/>
</dbReference>
<dbReference type="EMBL" id="JAAILW010000004">
    <property type="protein sequence ID" value="NSC26331.1"/>
    <property type="molecule type" value="Genomic_DNA"/>
</dbReference>
<evidence type="ECO:0000256" key="1">
    <source>
        <dbReference type="ARBA" id="ARBA00018672"/>
    </source>
</evidence>
<dbReference type="EMBL" id="JAJCJK010000004">
    <property type="protein sequence ID" value="MCB6937493.1"/>
    <property type="molecule type" value="Genomic_DNA"/>
</dbReference>
<evidence type="ECO:0000313" key="15">
    <source>
        <dbReference type="Proteomes" id="UP000245905"/>
    </source>
</evidence>
<reference evidence="7" key="6">
    <citation type="submission" date="2021-10" db="EMBL/GenBank/DDBJ databases">
        <title>Collection of gut derived symbiotic bacterial strains cultured from healthy donors.</title>
        <authorList>
            <person name="Lin H."/>
            <person name="Littmann E."/>
            <person name="Kohout C."/>
            <person name="Pamer E.G."/>
        </authorList>
    </citation>
    <scope>NUCLEOTIDE SEQUENCE</scope>
    <source>
        <strain evidence="7">DFI.9.42</strain>
    </source>
</reference>
<evidence type="ECO:0000313" key="19">
    <source>
        <dbReference type="Proteomes" id="UP000286581"/>
    </source>
</evidence>